<keyword evidence="4" id="KW-0788">Thiol protease</keyword>
<evidence type="ECO:0000313" key="7">
    <source>
        <dbReference type="EMBL" id="MBB5494733.1"/>
    </source>
</evidence>
<gene>
    <name evidence="7" type="ORF">HNR07_005870</name>
</gene>
<keyword evidence="8" id="KW-1185">Reference proteome</keyword>
<dbReference type="GO" id="GO:0006508">
    <property type="term" value="P:proteolysis"/>
    <property type="evidence" value="ECO:0007669"/>
    <property type="project" value="UniProtKB-KW"/>
</dbReference>
<keyword evidence="5" id="KW-0812">Transmembrane</keyword>
<comment type="caution">
    <text evidence="7">The sequence shown here is derived from an EMBL/GenBank/DDBJ whole genome shotgun (WGS) entry which is preliminary data.</text>
</comment>
<dbReference type="GO" id="GO:0008234">
    <property type="term" value="F:cysteine-type peptidase activity"/>
    <property type="evidence" value="ECO:0007669"/>
    <property type="project" value="UniProtKB-KW"/>
</dbReference>
<dbReference type="RefSeq" id="WP_184368642.1">
    <property type="nucleotide sequence ID" value="NZ_BAAAKM010000063.1"/>
</dbReference>
<evidence type="ECO:0000256" key="4">
    <source>
        <dbReference type="ARBA" id="ARBA00022807"/>
    </source>
</evidence>
<keyword evidence="5" id="KW-1133">Transmembrane helix</keyword>
<dbReference type="SUPFAM" id="SSF53955">
    <property type="entry name" value="Lysozyme-like"/>
    <property type="match status" value="1"/>
</dbReference>
<accession>A0A840WGZ1</accession>
<feature type="transmembrane region" description="Helical" evidence="5">
    <location>
        <begin position="9"/>
        <end position="33"/>
    </location>
</feature>
<dbReference type="InterPro" id="IPR038765">
    <property type="entry name" value="Papain-like_cys_pep_sf"/>
</dbReference>
<protein>
    <submittedName>
        <fullName evidence="7">Cell wall-associated NlpC family hydrolase</fullName>
    </submittedName>
</protein>
<evidence type="ECO:0000256" key="3">
    <source>
        <dbReference type="ARBA" id="ARBA00022801"/>
    </source>
</evidence>
<keyword evidence="5" id="KW-0472">Membrane</keyword>
<dbReference type="PANTHER" id="PTHR47359">
    <property type="entry name" value="PEPTIDOGLYCAN DL-ENDOPEPTIDASE CWLO"/>
    <property type="match status" value="1"/>
</dbReference>
<keyword evidence="3 7" id="KW-0378">Hydrolase</keyword>
<proteinExistence type="inferred from homology"/>
<dbReference type="Gene3D" id="1.10.530.10">
    <property type="match status" value="1"/>
</dbReference>
<feature type="domain" description="NlpC/P60" evidence="6">
    <location>
        <begin position="234"/>
        <end position="368"/>
    </location>
</feature>
<organism evidence="7 8">
    <name type="scientific">Nocardiopsis metallicus</name>
    <dbReference type="NCBI Taxonomy" id="179819"/>
    <lineage>
        <taxon>Bacteria</taxon>
        <taxon>Bacillati</taxon>
        <taxon>Actinomycetota</taxon>
        <taxon>Actinomycetes</taxon>
        <taxon>Streptosporangiales</taxon>
        <taxon>Nocardiopsidaceae</taxon>
        <taxon>Nocardiopsis</taxon>
    </lineage>
</organism>
<evidence type="ECO:0000256" key="1">
    <source>
        <dbReference type="ARBA" id="ARBA00007074"/>
    </source>
</evidence>
<evidence type="ECO:0000259" key="6">
    <source>
        <dbReference type="PROSITE" id="PS51935"/>
    </source>
</evidence>
<dbReference type="InterPro" id="IPR051794">
    <property type="entry name" value="PG_Endopeptidase_C40"/>
</dbReference>
<dbReference type="PROSITE" id="PS51935">
    <property type="entry name" value="NLPC_P60"/>
    <property type="match status" value="1"/>
</dbReference>
<dbReference type="InterPro" id="IPR000064">
    <property type="entry name" value="NLP_P60_dom"/>
</dbReference>
<dbReference type="Gene3D" id="3.90.1720.10">
    <property type="entry name" value="endopeptidase domain like (from Nostoc punctiforme)"/>
    <property type="match status" value="1"/>
</dbReference>
<dbReference type="Pfam" id="PF00877">
    <property type="entry name" value="NLPC_P60"/>
    <property type="match status" value="1"/>
</dbReference>
<dbReference type="Proteomes" id="UP000579647">
    <property type="component" value="Unassembled WGS sequence"/>
</dbReference>
<dbReference type="AlphaFoldDB" id="A0A840WGZ1"/>
<dbReference type="SUPFAM" id="SSF54001">
    <property type="entry name" value="Cysteine proteinases"/>
    <property type="match status" value="1"/>
</dbReference>
<dbReference type="EMBL" id="JACHDO010000001">
    <property type="protein sequence ID" value="MBB5494733.1"/>
    <property type="molecule type" value="Genomic_DNA"/>
</dbReference>
<name>A0A840WGZ1_9ACTN</name>
<reference evidence="7 8" key="1">
    <citation type="submission" date="2020-08" db="EMBL/GenBank/DDBJ databases">
        <title>Sequencing the genomes of 1000 actinobacteria strains.</title>
        <authorList>
            <person name="Klenk H.-P."/>
        </authorList>
    </citation>
    <scope>NUCLEOTIDE SEQUENCE [LARGE SCALE GENOMIC DNA]</scope>
    <source>
        <strain evidence="7 8">DSM 44598</strain>
    </source>
</reference>
<evidence type="ECO:0000256" key="5">
    <source>
        <dbReference type="SAM" id="Phobius"/>
    </source>
</evidence>
<comment type="similarity">
    <text evidence="1">Belongs to the peptidase C40 family.</text>
</comment>
<sequence length="368" mass="39527">MILDSKKAWILAAVTFLFMGGSVLIPMIALIAMSATTHNGQGGTTAPAEVDGIPRVMLDAYQQAADAMAERAPDCQGMTWAVLAGVGKIESDHAAGSTISADGTIIPFIIGPTLDGSGAGGNTTPHLDTDDGRWDGDAEYDAAVGPMQFIPATWASEGTTNRDGEEPDPHNAYDAALTAALYLCGNEPTDLSDDDGLADALWRYNQSHTYADDVTEWIDTYTEMSESGQAVDRSGSQDAIITAAEDWLGTPYQWAGDCRNLATDGCDCSSLTRYAYDHGAGVDLPRTTYDQVQLPESHPDQFVRIDRIEDLQPGDMLFFGSNPPWGIGHVGLYIDENRMLEAPRTGLDVRIAEGWQQRATYHGAVGLR</sequence>
<dbReference type="PANTHER" id="PTHR47359:SF3">
    <property type="entry name" value="NLP_P60 DOMAIN-CONTAINING PROTEIN-RELATED"/>
    <property type="match status" value="1"/>
</dbReference>
<keyword evidence="2" id="KW-0645">Protease</keyword>
<evidence type="ECO:0000256" key="2">
    <source>
        <dbReference type="ARBA" id="ARBA00022670"/>
    </source>
</evidence>
<evidence type="ECO:0000313" key="8">
    <source>
        <dbReference type="Proteomes" id="UP000579647"/>
    </source>
</evidence>
<dbReference type="InterPro" id="IPR023346">
    <property type="entry name" value="Lysozyme-like_dom_sf"/>
</dbReference>